<feature type="active site" description="Proton donor/acceptor" evidence="14">
    <location>
        <position position="608"/>
    </location>
</feature>
<feature type="domain" description="Peptidase M14" evidence="15">
    <location>
        <begin position="37"/>
        <end position="341"/>
    </location>
</feature>
<keyword evidence="8" id="KW-0732">Signal</keyword>
<keyword evidence="5 16" id="KW-0121">Carboxypeptidase</keyword>
<dbReference type="FunFam" id="3.40.630.10:FF:000084">
    <property type="entry name" value="Carboxypeptidase B2"/>
    <property type="match status" value="1"/>
</dbReference>
<evidence type="ECO:0000256" key="13">
    <source>
        <dbReference type="ARBA" id="ARBA00057299"/>
    </source>
</evidence>
<protein>
    <submittedName>
        <fullName evidence="16">Zinc carboxypeptidase A 1-like protein</fullName>
    </submittedName>
</protein>
<feature type="active site" description="Proton donor/acceptor" evidence="14">
    <location>
        <position position="314"/>
    </location>
</feature>
<evidence type="ECO:0000313" key="17">
    <source>
        <dbReference type="Proteomes" id="UP000288716"/>
    </source>
</evidence>
<dbReference type="SMART" id="SM00631">
    <property type="entry name" value="Zn_pept"/>
    <property type="match status" value="2"/>
</dbReference>
<keyword evidence="17" id="KW-1185">Reference proteome</keyword>
<evidence type="ECO:0000256" key="3">
    <source>
        <dbReference type="ARBA" id="ARBA00005988"/>
    </source>
</evidence>
<keyword evidence="6" id="KW-0645">Protease</keyword>
<evidence type="ECO:0000256" key="4">
    <source>
        <dbReference type="ARBA" id="ARBA00022525"/>
    </source>
</evidence>
<reference evidence="16 17" key="1">
    <citation type="journal article" date="2018" name="Gigascience">
        <title>Genomes of trombidid mites reveal novel predicted allergens and laterally-transferred genes associated with secondary metabolism.</title>
        <authorList>
            <person name="Dong X."/>
            <person name="Chaisiri K."/>
            <person name="Xia D."/>
            <person name="Armstrong S.D."/>
            <person name="Fang Y."/>
            <person name="Donnelly M.J."/>
            <person name="Kadowaki T."/>
            <person name="McGarry J.W."/>
            <person name="Darby A.C."/>
            <person name="Makepeace B.L."/>
        </authorList>
    </citation>
    <scope>NUCLEOTIDE SEQUENCE [LARGE SCALE GENOMIC DNA]</scope>
    <source>
        <strain evidence="16">UoL-UT</strain>
    </source>
</reference>
<evidence type="ECO:0000256" key="14">
    <source>
        <dbReference type="PROSITE-ProRule" id="PRU01379"/>
    </source>
</evidence>
<evidence type="ECO:0000256" key="7">
    <source>
        <dbReference type="ARBA" id="ARBA00022723"/>
    </source>
</evidence>
<dbReference type="GO" id="GO:0008270">
    <property type="term" value="F:zinc ion binding"/>
    <property type="evidence" value="ECO:0007669"/>
    <property type="project" value="InterPro"/>
</dbReference>
<evidence type="ECO:0000256" key="5">
    <source>
        <dbReference type="ARBA" id="ARBA00022645"/>
    </source>
</evidence>
<dbReference type="VEuPathDB" id="VectorBase:LDEU006813"/>
<keyword evidence="11" id="KW-0482">Metalloprotease</keyword>
<comment type="caution">
    <text evidence="16">The sequence shown here is derived from an EMBL/GenBank/DDBJ whole genome shotgun (WGS) entry which is preliminary data.</text>
</comment>
<dbReference type="GO" id="GO:0005615">
    <property type="term" value="C:extracellular space"/>
    <property type="evidence" value="ECO:0007669"/>
    <property type="project" value="TreeGrafter"/>
</dbReference>
<evidence type="ECO:0000256" key="6">
    <source>
        <dbReference type="ARBA" id="ARBA00022670"/>
    </source>
</evidence>
<dbReference type="Gene3D" id="3.40.630.10">
    <property type="entry name" value="Zn peptidases"/>
    <property type="match status" value="2"/>
</dbReference>
<comment type="function">
    <text evidence="13">Involved in the digestion of the blood meal.</text>
</comment>
<evidence type="ECO:0000256" key="8">
    <source>
        <dbReference type="ARBA" id="ARBA00022729"/>
    </source>
</evidence>
<dbReference type="GO" id="GO:0006508">
    <property type="term" value="P:proteolysis"/>
    <property type="evidence" value="ECO:0007669"/>
    <property type="project" value="UniProtKB-KW"/>
</dbReference>
<dbReference type="Pfam" id="PF00246">
    <property type="entry name" value="Peptidase_M14"/>
    <property type="match status" value="2"/>
</dbReference>
<evidence type="ECO:0000256" key="1">
    <source>
        <dbReference type="ARBA" id="ARBA00001947"/>
    </source>
</evidence>
<evidence type="ECO:0000256" key="10">
    <source>
        <dbReference type="ARBA" id="ARBA00022833"/>
    </source>
</evidence>
<keyword evidence="7" id="KW-0479">Metal-binding</keyword>
<dbReference type="PROSITE" id="PS52035">
    <property type="entry name" value="PEPTIDASE_M14"/>
    <property type="match status" value="2"/>
</dbReference>
<dbReference type="PRINTS" id="PR00765">
    <property type="entry name" value="CRBOXYPTASEA"/>
</dbReference>
<dbReference type="PANTHER" id="PTHR11705:SF140">
    <property type="entry name" value="FI02848P-RELATED"/>
    <property type="match status" value="1"/>
</dbReference>
<feature type="domain" description="Peptidase M14" evidence="15">
    <location>
        <begin position="334"/>
        <end position="640"/>
    </location>
</feature>
<dbReference type="AlphaFoldDB" id="A0A443SCJ2"/>
<dbReference type="FunFam" id="3.40.630.10:FF:000040">
    <property type="entry name" value="zinc carboxypeptidase"/>
    <property type="match status" value="1"/>
</dbReference>
<keyword evidence="12" id="KW-1015">Disulfide bond</keyword>
<accession>A0A443SCJ2</accession>
<dbReference type="Proteomes" id="UP000288716">
    <property type="component" value="Unassembled WGS sequence"/>
</dbReference>
<keyword evidence="9" id="KW-0378">Hydrolase</keyword>
<evidence type="ECO:0000313" key="16">
    <source>
        <dbReference type="EMBL" id="RWS25227.1"/>
    </source>
</evidence>
<sequence>MLNSDGIAVIEQVFRNKDNKALRNKSFRTDELLNLEIYHPFEEIEAILKMWEAAINQNVILREIGETHEKRAIYSLVLQSDNVSLKINQPKNCISKSDRKSVIFFECGIHAREWISPATCLYIANILLQHKDNDDSLLKKYDFHFIPVLNADGYAFSWKSNRMWRKNRNPGFIPIGPCYGVDLNRNFDSHHCGEVASRNPCDETFCGWSPFSERETSALRDYIETITINHFIKVYFSIHSYGQQWLFPYSYTTEPTKTDSVYLRLSQSATHAIRFKSGEEYEFGQVSRVTYKASGESTDWIEDNNYAWYTFTLELRDKGYYSFKLPEQFIKPTAEEIWEEIVDIYNKWTTKYPETIKTKVIGYTYENKPIIALTITGKSARAIGSSNIARANTKNIVFLECGVHAREWVSPATCLHIANTLLTNANNDASLLNNFDFHIIPVTNADGYVFTWKTNRMWRKNRNPGNIPLGPCYGVDLNRNFDVNFCGELRSRIPCDETYCGRSAFSENETQAIRDYIISLNSTQRIKIYFAIHSYSQIWMYSYGYTTSASAKDSVYHNMSQKATEAIKQTHGELYAFGQSSKVLYESSGTSFDWTEVNNLADFSFAIELRDKGDNGFILPPEFIKPTADEIWNGIKSVIE</sequence>
<evidence type="ECO:0000256" key="2">
    <source>
        <dbReference type="ARBA" id="ARBA00004613"/>
    </source>
</evidence>
<name>A0A443SCJ2_9ACAR</name>
<evidence type="ECO:0000256" key="9">
    <source>
        <dbReference type="ARBA" id="ARBA00022801"/>
    </source>
</evidence>
<evidence type="ECO:0000256" key="12">
    <source>
        <dbReference type="ARBA" id="ARBA00023157"/>
    </source>
</evidence>
<comment type="subcellular location">
    <subcellularLocation>
        <location evidence="2">Secreted</location>
    </subcellularLocation>
</comment>
<dbReference type="EMBL" id="NCKV01003935">
    <property type="protein sequence ID" value="RWS25227.1"/>
    <property type="molecule type" value="Genomic_DNA"/>
</dbReference>
<keyword evidence="4" id="KW-0964">Secreted</keyword>
<proteinExistence type="inferred from homology"/>
<dbReference type="GO" id="GO:0004181">
    <property type="term" value="F:metallocarboxypeptidase activity"/>
    <property type="evidence" value="ECO:0007669"/>
    <property type="project" value="InterPro"/>
</dbReference>
<keyword evidence="10" id="KW-0862">Zinc</keyword>
<comment type="similarity">
    <text evidence="3 14">Belongs to the peptidase M14 family.</text>
</comment>
<dbReference type="PANTHER" id="PTHR11705">
    <property type="entry name" value="PROTEASE FAMILY M14 CARBOXYPEPTIDASE A,B"/>
    <property type="match status" value="1"/>
</dbReference>
<dbReference type="OrthoDB" id="6416026at2759"/>
<gene>
    <name evidence="16" type="ORF">B4U80_09803</name>
</gene>
<dbReference type="InterPro" id="IPR000834">
    <property type="entry name" value="Peptidase_M14"/>
</dbReference>
<comment type="cofactor">
    <cofactor evidence="1">
        <name>Zn(2+)</name>
        <dbReference type="ChEBI" id="CHEBI:29105"/>
    </cofactor>
</comment>
<dbReference type="SUPFAM" id="SSF53187">
    <property type="entry name" value="Zn-dependent exopeptidases"/>
    <property type="match status" value="2"/>
</dbReference>
<evidence type="ECO:0000256" key="11">
    <source>
        <dbReference type="ARBA" id="ARBA00023049"/>
    </source>
</evidence>
<dbReference type="CDD" id="cd03860">
    <property type="entry name" value="M14_CP_A-B_like"/>
    <property type="match status" value="2"/>
</dbReference>
<evidence type="ECO:0000259" key="15">
    <source>
        <dbReference type="PROSITE" id="PS52035"/>
    </source>
</evidence>
<organism evidence="16 17">
    <name type="scientific">Leptotrombidium deliense</name>
    <dbReference type="NCBI Taxonomy" id="299467"/>
    <lineage>
        <taxon>Eukaryota</taxon>
        <taxon>Metazoa</taxon>
        <taxon>Ecdysozoa</taxon>
        <taxon>Arthropoda</taxon>
        <taxon>Chelicerata</taxon>
        <taxon>Arachnida</taxon>
        <taxon>Acari</taxon>
        <taxon>Acariformes</taxon>
        <taxon>Trombidiformes</taxon>
        <taxon>Prostigmata</taxon>
        <taxon>Anystina</taxon>
        <taxon>Parasitengona</taxon>
        <taxon>Trombiculoidea</taxon>
        <taxon>Trombiculidae</taxon>
        <taxon>Leptotrombidium</taxon>
    </lineage>
</organism>